<dbReference type="InterPro" id="IPR036305">
    <property type="entry name" value="RGS_sf"/>
</dbReference>
<sequence length="316" mass="36891">MNRNKLLHHQNVLSDDFMGCTNDEYDTSIIHEEFPVSRQKRKFEDGSPLCQLLAKRPSLGETLSGGAVSPYNDCYYDDNSCNKEDESNHASSSATDLFYKTIGDNLLRKPFMEYLEEQFCQENLIFYVAVQEYRLTHNDDKRIILGKQIVRDHLEDDSPDQINIDNRTRTAIIQKANQENYNIELFDCAQFQITEMMKFDIWPRYLKAIDSRKMTTINKNPEKPPFVKSRLSLNNLKNKLFGKKSSKTSIETANYIWNCKNPHRKEDRFSLHFDTIGKSFRSAKKINIEKTNGDPKFERNNSLSSSMSIKHLKSFH</sequence>
<dbReference type="AlphaFoldDB" id="A0A0N4ZMQ2"/>
<keyword evidence="2" id="KW-1185">Reference proteome</keyword>
<dbReference type="Gene3D" id="1.10.167.10">
    <property type="entry name" value="Regulator of G-protein Signalling 4, domain 2"/>
    <property type="match status" value="1"/>
</dbReference>
<dbReference type="Pfam" id="PF00615">
    <property type="entry name" value="RGS"/>
    <property type="match status" value="1"/>
</dbReference>
<accession>A0A0N4ZMQ2</accession>
<reference evidence="3" key="1">
    <citation type="submission" date="2017-02" db="UniProtKB">
        <authorList>
            <consortium name="WormBaseParasite"/>
        </authorList>
    </citation>
    <scope>IDENTIFICATION</scope>
</reference>
<dbReference type="InterPro" id="IPR016137">
    <property type="entry name" value="RGS"/>
</dbReference>
<dbReference type="WBParaSite" id="PTRK_0000981900.1">
    <property type="protein sequence ID" value="PTRK_0000981900.1"/>
    <property type="gene ID" value="PTRK_0000981900"/>
</dbReference>
<dbReference type="PROSITE" id="PS50132">
    <property type="entry name" value="RGS"/>
    <property type="match status" value="1"/>
</dbReference>
<dbReference type="Proteomes" id="UP000038045">
    <property type="component" value="Unplaced"/>
</dbReference>
<dbReference type="PRINTS" id="PR01301">
    <property type="entry name" value="RGSPROTEIN"/>
</dbReference>
<name>A0A0N4ZMQ2_PARTI</name>
<proteinExistence type="predicted"/>
<dbReference type="InterPro" id="IPR044926">
    <property type="entry name" value="RGS_subdomain_2"/>
</dbReference>
<dbReference type="SMART" id="SM00315">
    <property type="entry name" value="RGS"/>
    <property type="match status" value="1"/>
</dbReference>
<dbReference type="CDD" id="cd07440">
    <property type="entry name" value="RGS"/>
    <property type="match status" value="1"/>
</dbReference>
<protein>
    <submittedName>
        <fullName evidence="3">RGS domain-containing protein</fullName>
    </submittedName>
</protein>
<evidence type="ECO:0000259" key="1">
    <source>
        <dbReference type="PROSITE" id="PS50132"/>
    </source>
</evidence>
<dbReference type="PANTHER" id="PTHR10845:SF254">
    <property type="entry name" value="RGS DOMAIN-CONTAINING PROTEIN-RELATED"/>
    <property type="match status" value="1"/>
</dbReference>
<dbReference type="STRING" id="131310.A0A0N4ZMQ2"/>
<dbReference type="PANTHER" id="PTHR10845">
    <property type="entry name" value="REGULATOR OF G PROTEIN SIGNALING"/>
    <property type="match status" value="1"/>
</dbReference>
<evidence type="ECO:0000313" key="2">
    <source>
        <dbReference type="Proteomes" id="UP000038045"/>
    </source>
</evidence>
<organism evidence="2 3">
    <name type="scientific">Parastrongyloides trichosuri</name>
    <name type="common">Possum-specific nematode worm</name>
    <dbReference type="NCBI Taxonomy" id="131310"/>
    <lineage>
        <taxon>Eukaryota</taxon>
        <taxon>Metazoa</taxon>
        <taxon>Ecdysozoa</taxon>
        <taxon>Nematoda</taxon>
        <taxon>Chromadorea</taxon>
        <taxon>Rhabditida</taxon>
        <taxon>Tylenchina</taxon>
        <taxon>Panagrolaimomorpha</taxon>
        <taxon>Strongyloidoidea</taxon>
        <taxon>Strongyloididae</taxon>
        <taxon>Parastrongyloides</taxon>
    </lineage>
</organism>
<feature type="domain" description="RGS" evidence="1">
    <location>
        <begin position="97"/>
        <end position="208"/>
    </location>
</feature>
<dbReference type="SUPFAM" id="SSF48097">
    <property type="entry name" value="Regulator of G-protein signaling, RGS"/>
    <property type="match status" value="1"/>
</dbReference>
<evidence type="ECO:0000313" key="3">
    <source>
        <dbReference type="WBParaSite" id="PTRK_0000981900.1"/>
    </source>
</evidence>